<comment type="caution">
    <text evidence="3">The sequence shown here is derived from an EMBL/GenBank/DDBJ whole genome shotgun (WGS) entry which is preliminary data.</text>
</comment>
<sequence length="403" mass="43316">MTRLHLVLPLAGALMLAACGGSDSTPDTTPAPTPTPTPPDATGVVTMPFVQRAQENTCGQYFNRVFVIDRKYVFTAVKGGCAKPAQYTLHGATPDVVICSNERAPVLRAEDCSDPAMFPVFKRMTEVQQAGPDFVDGRSLQEVSFLPKDGSLLPLSPLARDTVSSIKEPRQVLVRDEATLAALWAEHNAGRDRVSFMPKVVFKNEMVIALFGGAGGRCHSVGLRSLRVSGGKLVAAYTQGDAGSSGKICAGQPGTPVELVAVQRSDAPVVFEAVTPDNVAFSRIEVERRTQTRPAHQVVIKDAQALAALWKEQQQPAPLPSVDFSKQMVLASFLGEKTDSSFGIEIGSIERTGGKLRVTTIERVLNRHTQGDPAPSSVTPASLVLLERSDEPVEFVAQQLQFR</sequence>
<evidence type="ECO:0000256" key="1">
    <source>
        <dbReference type="SAM" id="MobiDB-lite"/>
    </source>
</evidence>
<accession>A0A430HI57</accession>
<proteinExistence type="predicted"/>
<dbReference type="RefSeq" id="WP_126075961.1">
    <property type="nucleotide sequence ID" value="NZ_CP051166.1"/>
</dbReference>
<evidence type="ECO:0000313" key="4">
    <source>
        <dbReference type="Proteomes" id="UP000278085"/>
    </source>
</evidence>
<feature type="signal peptide" evidence="2">
    <location>
        <begin position="1"/>
        <end position="20"/>
    </location>
</feature>
<evidence type="ECO:0008006" key="5">
    <source>
        <dbReference type="Google" id="ProtNLM"/>
    </source>
</evidence>
<dbReference type="PROSITE" id="PS51257">
    <property type="entry name" value="PROKAR_LIPOPROTEIN"/>
    <property type="match status" value="1"/>
</dbReference>
<protein>
    <recommendedName>
        <fullName evidence="5">Protease complex subunit PrcB family protein</fullName>
    </recommendedName>
</protein>
<dbReference type="Proteomes" id="UP000278085">
    <property type="component" value="Unassembled WGS sequence"/>
</dbReference>
<keyword evidence="2" id="KW-0732">Signal</keyword>
<feature type="region of interest" description="Disordered" evidence="1">
    <location>
        <begin position="22"/>
        <end position="42"/>
    </location>
</feature>
<evidence type="ECO:0000313" key="3">
    <source>
        <dbReference type="EMBL" id="RSZ57192.1"/>
    </source>
</evidence>
<gene>
    <name evidence="3" type="ORF">EJB06_20965</name>
</gene>
<feature type="chain" id="PRO_5019397098" description="Protease complex subunit PrcB family protein" evidence="2">
    <location>
        <begin position="21"/>
        <end position="403"/>
    </location>
</feature>
<organism evidence="3 4">
    <name type="scientific">Massilia atriviolacea</name>
    <dbReference type="NCBI Taxonomy" id="2495579"/>
    <lineage>
        <taxon>Bacteria</taxon>
        <taxon>Pseudomonadati</taxon>
        <taxon>Pseudomonadota</taxon>
        <taxon>Betaproteobacteria</taxon>
        <taxon>Burkholderiales</taxon>
        <taxon>Oxalobacteraceae</taxon>
        <taxon>Telluria group</taxon>
        <taxon>Massilia</taxon>
    </lineage>
</organism>
<name>A0A430HI57_9BURK</name>
<keyword evidence="4" id="KW-1185">Reference proteome</keyword>
<dbReference type="AlphaFoldDB" id="A0A430HI57"/>
<reference evidence="3 4" key="1">
    <citation type="submission" date="2018-12" db="EMBL/GenBank/DDBJ databases">
        <authorList>
            <person name="Yang E."/>
        </authorList>
    </citation>
    <scope>NUCLEOTIDE SEQUENCE [LARGE SCALE GENOMIC DNA]</scope>
    <source>
        <strain evidence="3 4">SOD</strain>
    </source>
</reference>
<evidence type="ECO:0000256" key="2">
    <source>
        <dbReference type="SAM" id="SignalP"/>
    </source>
</evidence>
<dbReference type="OrthoDB" id="8739840at2"/>
<dbReference type="EMBL" id="RXLQ01000011">
    <property type="protein sequence ID" value="RSZ57192.1"/>
    <property type="molecule type" value="Genomic_DNA"/>
</dbReference>
<feature type="compositionally biased region" description="Pro residues" evidence="1">
    <location>
        <begin position="29"/>
        <end position="39"/>
    </location>
</feature>